<evidence type="ECO:0000256" key="3">
    <source>
        <dbReference type="ARBA" id="ARBA00022989"/>
    </source>
</evidence>
<feature type="transmembrane region" description="Helical" evidence="5">
    <location>
        <begin position="126"/>
        <end position="144"/>
    </location>
</feature>
<evidence type="ECO:0000256" key="1">
    <source>
        <dbReference type="ARBA" id="ARBA00004141"/>
    </source>
</evidence>
<feature type="transmembrane region" description="Helical" evidence="5">
    <location>
        <begin position="45"/>
        <end position="65"/>
    </location>
</feature>
<dbReference type="EMBL" id="MH936020">
    <property type="protein sequence ID" value="QCQ05481.1"/>
    <property type="molecule type" value="mRNA"/>
</dbReference>
<accession>A0A4P8K809</accession>
<organism evidence="7">
    <name type="scientific">Pteris vittata</name>
    <name type="common">Chinese ladder brake</name>
    <dbReference type="NCBI Taxonomy" id="13821"/>
    <lineage>
        <taxon>Eukaryota</taxon>
        <taxon>Viridiplantae</taxon>
        <taxon>Streptophyta</taxon>
        <taxon>Embryophyta</taxon>
        <taxon>Tracheophyta</taxon>
        <taxon>Polypodiopsida</taxon>
        <taxon>Polypodiidae</taxon>
        <taxon>Polypodiales</taxon>
        <taxon>Pteridineae</taxon>
        <taxon>Pteridaceae</taxon>
        <taxon>Pteridoideae</taxon>
        <taxon>Pteris</taxon>
        <taxon>Pteris subgen. Pteris</taxon>
        <taxon>Pteris sect. Pteris</taxon>
    </lineage>
</organism>
<gene>
    <name evidence="7" type="primary">OCT4</name>
</gene>
<evidence type="ECO:0000256" key="2">
    <source>
        <dbReference type="ARBA" id="ARBA00022692"/>
    </source>
</evidence>
<feature type="transmembrane region" description="Helical" evidence="5">
    <location>
        <begin position="363"/>
        <end position="384"/>
    </location>
</feature>
<feature type="transmembrane region" description="Helical" evidence="5">
    <location>
        <begin position="243"/>
        <end position="263"/>
    </location>
</feature>
<feature type="domain" description="Major facilitator superfamily (MFS) profile" evidence="6">
    <location>
        <begin position="44"/>
        <end position="502"/>
    </location>
</feature>
<sequence length="520" mass="56759">MQQQQGSDAVEPLLPEHNCKLEKLSIDEVLHVWAGEWGPAQVVHFMLLSLVWCLHGVLTFTMVFADRNPQWVCTAQASVVDAGAAPLCTPSSSICSLDPSQWNWAHGDIESIVSQWGLTCSHNFKVGLVQCFFFMGTLLGCGVWRVLSDSFLGRKGVLIATSFLGSILGMLTAFAPNYWAYVALRTATGFTVGGMGTSAFVLVTELGGSSKGGPISMSILFFYSCSLVYIAALAYFIHFRWRLLYLLSSAPFGLYCLVILPWMSESPRWYLARGNSDAALAILKQVALRNGRTIPATITLKLDHAIEPQDRVVDVLRNAGTMDIFRISLLRKRMMAMLFIWLSCGLSYYGINLNVPNVGGDILLGLISNAVGGIAAFVVMAMMVQKHERRPVLICALLVCGVSSLGAAFAREARARMGYEMMAIFGAAGVYNLAYIYTAELFPTEVRNAAMGLVALAAQVGSIAAPLVAMASNVHGWLPFTIFCITSIMSCCLACWCLPKTLEKPLHENIKDMLKFKDPP</sequence>
<evidence type="ECO:0000259" key="6">
    <source>
        <dbReference type="PROSITE" id="PS50850"/>
    </source>
</evidence>
<dbReference type="InterPro" id="IPR036259">
    <property type="entry name" value="MFS_trans_sf"/>
</dbReference>
<feature type="transmembrane region" description="Helical" evidence="5">
    <location>
        <begin position="391"/>
        <end position="411"/>
    </location>
</feature>
<feature type="transmembrane region" description="Helical" evidence="5">
    <location>
        <begin position="334"/>
        <end position="351"/>
    </location>
</feature>
<reference evidence="7" key="1">
    <citation type="journal article" date="2019" name="Curr. Biol.">
        <title>Three Genes Define a Bacterial-Like Arsenic Tolerance Mechanism in the Arsenic Hyperaccumulating Fern Pteris vittata.</title>
        <authorList>
            <person name="Cai C."/>
            <person name="Lanman N.A."/>
            <person name="Withers K.A."/>
            <person name="DeLeon A.M."/>
            <person name="Wu Q."/>
            <person name="Gribskov M."/>
            <person name="Salt D.E."/>
            <person name="Banks J.A."/>
        </authorList>
    </citation>
    <scope>NUCLEOTIDE SEQUENCE</scope>
    <source>
        <tissue evidence="7">Gametophyte</tissue>
    </source>
</reference>
<keyword evidence="3 5" id="KW-1133">Transmembrane helix</keyword>
<feature type="transmembrane region" description="Helical" evidence="5">
    <location>
        <begin position="156"/>
        <end position="176"/>
    </location>
</feature>
<evidence type="ECO:0000256" key="4">
    <source>
        <dbReference type="ARBA" id="ARBA00023136"/>
    </source>
</evidence>
<dbReference type="AlphaFoldDB" id="A0A4P8K809"/>
<keyword evidence="4 5" id="KW-0472">Membrane</keyword>
<comment type="subcellular location">
    <subcellularLocation>
        <location evidence="1">Membrane</location>
        <topology evidence="1">Multi-pass membrane protein</topology>
    </subcellularLocation>
</comment>
<feature type="transmembrane region" description="Helical" evidence="5">
    <location>
        <begin position="182"/>
        <end position="203"/>
    </location>
</feature>
<feature type="transmembrane region" description="Helical" evidence="5">
    <location>
        <begin position="215"/>
        <end position="237"/>
    </location>
</feature>
<protein>
    <submittedName>
        <fullName evidence="7">Organic cation/carnitine transporter 4</fullName>
    </submittedName>
</protein>
<dbReference type="Gene3D" id="1.20.1250.20">
    <property type="entry name" value="MFS general substrate transporter like domains"/>
    <property type="match status" value="1"/>
</dbReference>
<feature type="transmembrane region" description="Helical" evidence="5">
    <location>
        <begin position="449"/>
        <end position="471"/>
    </location>
</feature>
<proteinExistence type="evidence at transcript level"/>
<dbReference type="InterPro" id="IPR020846">
    <property type="entry name" value="MFS_dom"/>
</dbReference>
<dbReference type="SUPFAM" id="SSF103473">
    <property type="entry name" value="MFS general substrate transporter"/>
    <property type="match status" value="1"/>
</dbReference>
<dbReference type="PANTHER" id="PTHR24064">
    <property type="entry name" value="SOLUTE CARRIER FAMILY 22 MEMBER"/>
    <property type="match status" value="1"/>
</dbReference>
<dbReference type="Pfam" id="PF00083">
    <property type="entry name" value="Sugar_tr"/>
    <property type="match status" value="1"/>
</dbReference>
<dbReference type="PROSITE" id="PS50850">
    <property type="entry name" value="MFS"/>
    <property type="match status" value="1"/>
</dbReference>
<name>A0A4P8K809_PTEVI</name>
<dbReference type="GO" id="GO:0016020">
    <property type="term" value="C:membrane"/>
    <property type="evidence" value="ECO:0007669"/>
    <property type="project" value="UniProtKB-SubCell"/>
</dbReference>
<dbReference type="SMR" id="A0A4P8K809"/>
<feature type="transmembrane region" description="Helical" evidence="5">
    <location>
        <begin position="417"/>
        <end position="437"/>
    </location>
</feature>
<feature type="transmembrane region" description="Helical" evidence="5">
    <location>
        <begin position="477"/>
        <end position="498"/>
    </location>
</feature>
<dbReference type="InterPro" id="IPR005828">
    <property type="entry name" value="MFS_sugar_transport-like"/>
</dbReference>
<evidence type="ECO:0000313" key="7">
    <source>
        <dbReference type="EMBL" id="QCQ05481.1"/>
    </source>
</evidence>
<keyword evidence="2 5" id="KW-0812">Transmembrane</keyword>
<evidence type="ECO:0000256" key="5">
    <source>
        <dbReference type="SAM" id="Phobius"/>
    </source>
</evidence>
<dbReference type="GO" id="GO:0022857">
    <property type="term" value="F:transmembrane transporter activity"/>
    <property type="evidence" value="ECO:0007669"/>
    <property type="project" value="InterPro"/>
</dbReference>